<evidence type="ECO:0000313" key="5">
    <source>
        <dbReference type="EMBL" id="AKZ60778.1"/>
    </source>
</evidence>
<geneLocation type="plasmid" evidence="5 6">
    <name>pSAM1</name>
</geneLocation>
<keyword evidence="5" id="KW-0614">Plasmid</keyword>
<proteinExistence type="inferred from homology"/>
<dbReference type="KEGG" id="samb:SAM23877_p069"/>
<reference evidence="6" key="1">
    <citation type="journal article" date="2015" name="J. Biotechnol.">
        <title>Complete genome sequence of Streptomyces ambofaciens ATCC 23877, the spiramycin producer.</title>
        <authorList>
            <person name="Thibessard A."/>
            <person name="Haas D."/>
            <person name="Gerbaud C."/>
            <person name="Aigle B."/>
            <person name="Lautru S."/>
            <person name="Pernodet J.L."/>
            <person name="Leblond P."/>
        </authorList>
    </citation>
    <scope>NUCLEOTIDE SEQUENCE [LARGE SCALE GENOMIC DNA]</scope>
    <source>
        <strain evidence="6">ATCC 23877 / 3486 / DSM 40053 / JCM 4204 / NBRC 12836 / NRRL B-2516</strain>
        <plasmid evidence="6">pSAM1</plasmid>
    </source>
</reference>
<dbReference type="PANTHER" id="PTHR33375:SF1">
    <property type="entry name" value="CHROMOSOME-PARTITIONING PROTEIN PARB-RELATED"/>
    <property type="match status" value="1"/>
</dbReference>
<dbReference type="GO" id="GO:0005694">
    <property type="term" value="C:chromosome"/>
    <property type="evidence" value="ECO:0007669"/>
    <property type="project" value="TreeGrafter"/>
</dbReference>
<accession>A0A0K2B6B4</accession>
<dbReference type="InterPro" id="IPR003115">
    <property type="entry name" value="ParB_N"/>
</dbReference>
<dbReference type="SMART" id="SM00470">
    <property type="entry name" value="ParB"/>
    <property type="match status" value="1"/>
</dbReference>
<dbReference type="SUPFAM" id="SSF109709">
    <property type="entry name" value="KorB DNA-binding domain-like"/>
    <property type="match status" value="1"/>
</dbReference>
<dbReference type="GO" id="GO:0045881">
    <property type="term" value="P:positive regulation of sporulation resulting in formation of a cellular spore"/>
    <property type="evidence" value="ECO:0007669"/>
    <property type="project" value="TreeGrafter"/>
</dbReference>
<evidence type="ECO:0000256" key="2">
    <source>
        <dbReference type="ARBA" id="ARBA00022829"/>
    </source>
</evidence>
<dbReference type="RefSeq" id="WP_053143314.1">
    <property type="nucleotide sequence ID" value="NZ_CP012383.1"/>
</dbReference>
<organism evidence="5 6">
    <name type="scientific">Streptomyces ambofaciens (strain ATCC 23877 / 3486 / DSM 40053 / JCM 4204 / NBRC 12836 / NRRL B-2516)</name>
    <dbReference type="NCBI Taxonomy" id="278992"/>
    <lineage>
        <taxon>Bacteria</taxon>
        <taxon>Bacillati</taxon>
        <taxon>Actinomycetota</taxon>
        <taxon>Actinomycetes</taxon>
        <taxon>Kitasatosporales</taxon>
        <taxon>Streptomycetaceae</taxon>
        <taxon>Streptomyces</taxon>
    </lineage>
</organism>
<dbReference type="Proteomes" id="UP000061018">
    <property type="component" value="Plasmid pSAM1"/>
</dbReference>
<dbReference type="PANTHER" id="PTHR33375">
    <property type="entry name" value="CHROMOSOME-PARTITIONING PROTEIN PARB-RELATED"/>
    <property type="match status" value="1"/>
</dbReference>
<comment type="similarity">
    <text evidence="1">Belongs to the ParB family.</text>
</comment>
<dbReference type="InterPro" id="IPR050336">
    <property type="entry name" value="Chromosome_partition/occlusion"/>
</dbReference>
<protein>
    <submittedName>
        <fullName evidence="5">Putative plasmid partitioning protein ParB</fullName>
    </submittedName>
</protein>
<keyword evidence="2" id="KW-0159">Chromosome partition</keyword>
<feature type="region of interest" description="Disordered" evidence="3">
    <location>
        <begin position="216"/>
        <end position="248"/>
    </location>
</feature>
<feature type="domain" description="ParB-like N-terminal" evidence="4">
    <location>
        <begin position="28"/>
        <end position="134"/>
    </location>
</feature>
<name>A0A0K2B6B4_STRA7</name>
<dbReference type="EMBL" id="CP012383">
    <property type="protein sequence ID" value="AKZ60778.1"/>
    <property type="molecule type" value="Genomic_DNA"/>
</dbReference>
<evidence type="ECO:0000256" key="3">
    <source>
        <dbReference type="SAM" id="MobiDB-lite"/>
    </source>
</evidence>
<dbReference type="Pfam" id="PF17762">
    <property type="entry name" value="HTH_ParB"/>
    <property type="match status" value="1"/>
</dbReference>
<dbReference type="GO" id="GO:0007059">
    <property type="term" value="P:chromosome segregation"/>
    <property type="evidence" value="ECO:0007669"/>
    <property type="project" value="UniProtKB-KW"/>
</dbReference>
<dbReference type="GO" id="GO:0003677">
    <property type="term" value="F:DNA binding"/>
    <property type="evidence" value="ECO:0007669"/>
    <property type="project" value="InterPro"/>
</dbReference>
<dbReference type="InterPro" id="IPR004437">
    <property type="entry name" value="ParB/RepB/Spo0J"/>
</dbReference>
<evidence type="ECO:0000259" key="4">
    <source>
        <dbReference type="SMART" id="SM00470"/>
    </source>
</evidence>
<feature type="region of interest" description="Disordered" evidence="3">
    <location>
        <begin position="260"/>
        <end position="319"/>
    </location>
</feature>
<dbReference type="AlphaFoldDB" id="A0A0K2B6B4"/>
<feature type="compositionally biased region" description="Pro residues" evidence="3">
    <location>
        <begin position="265"/>
        <end position="275"/>
    </location>
</feature>
<dbReference type="InterPro" id="IPR036086">
    <property type="entry name" value="ParB/Sulfiredoxin_sf"/>
</dbReference>
<dbReference type="Gene3D" id="1.10.10.2830">
    <property type="match status" value="1"/>
</dbReference>
<sequence>MAGKRVSLASLAGSKVEAVPGASRPDLIHVHPDTVAPTPLNPRRAFDDTELTELGEDMRGGQLQPCVAVNKAAYLKLYPEHAGQLPDSCRYVMAAGERRWRAARQVGLGTVDLLLRHDLTESRIRFLAAVLSENVQRANFNPIEEADGLRAMLELHDGNQAAAARAMGKSKAWFNQRIGLLRLSDEMVQLVLEGKLTAFRDMRRYASLPAAEQYAAWKADQEQPQAPTPVPVTRAPKTTAAEPEKTPDAYTAVYADRPETAPAPALTPAPTPSPPSGSVDPTPSEEKTTAPTSVRPPATEVIPEPRSTPAEARSPRPIEWDKPGAVAMLVGAKMPDEDLFFELVEIINRMARDRAPQRLQELARGLVDETADTAH</sequence>
<dbReference type="Gene3D" id="3.90.1530.30">
    <property type="match status" value="1"/>
</dbReference>
<dbReference type="SUPFAM" id="SSF110849">
    <property type="entry name" value="ParB/Sulfiredoxin"/>
    <property type="match status" value="1"/>
</dbReference>
<dbReference type="Pfam" id="PF02195">
    <property type="entry name" value="ParB_N"/>
    <property type="match status" value="1"/>
</dbReference>
<evidence type="ECO:0000313" key="6">
    <source>
        <dbReference type="Proteomes" id="UP000061018"/>
    </source>
</evidence>
<dbReference type="NCBIfam" id="TIGR00180">
    <property type="entry name" value="parB_part"/>
    <property type="match status" value="1"/>
</dbReference>
<gene>
    <name evidence="5" type="primary">pSLA2-M</name>
    <name evidence="5" type="ORF">SAM23877_p069</name>
</gene>
<evidence type="ECO:0000256" key="1">
    <source>
        <dbReference type="ARBA" id="ARBA00006295"/>
    </source>
</evidence>
<dbReference type="InterPro" id="IPR041468">
    <property type="entry name" value="HTH_ParB/Spo0J"/>
</dbReference>